<dbReference type="EMBL" id="KQ257459">
    <property type="protein sequence ID" value="KNC98966.1"/>
    <property type="molecule type" value="Genomic_DNA"/>
</dbReference>
<dbReference type="InterPro" id="IPR004167">
    <property type="entry name" value="PSBD"/>
</dbReference>
<name>A0A0L0HD72_SPIPD</name>
<organism evidence="3 4">
    <name type="scientific">Spizellomyces punctatus (strain DAOM BR117)</name>
    <dbReference type="NCBI Taxonomy" id="645134"/>
    <lineage>
        <taxon>Eukaryota</taxon>
        <taxon>Fungi</taxon>
        <taxon>Fungi incertae sedis</taxon>
        <taxon>Chytridiomycota</taxon>
        <taxon>Chytridiomycota incertae sedis</taxon>
        <taxon>Chytridiomycetes</taxon>
        <taxon>Spizellomycetales</taxon>
        <taxon>Spizellomycetaceae</taxon>
        <taxon>Spizellomyces</taxon>
    </lineage>
</organism>
<keyword evidence="4" id="KW-1185">Reference proteome</keyword>
<dbReference type="Gene3D" id="3.30.559.10">
    <property type="entry name" value="Chloramphenicol acetyltransferase-like domain"/>
    <property type="match status" value="1"/>
</dbReference>
<evidence type="ECO:0000313" key="4">
    <source>
        <dbReference type="Proteomes" id="UP000053201"/>
    </source>
</evidence>
<dbReference type="PANTHER" id="PTHR23151:SF90">
    <property type="entry name" value="DIHYDROLIPOYLLYSINE-RESIDUE ACETYLTRANSFERASE COMPONENT OF PYRUVATE DEHYDROGENASE COMPLEX, MITOCHONDRIAL-RELATED"/>
    <property type="match status" value="1"/>
</dbReference>
<evidence type="ECO:0000256" key="1">
    <source>
        <dbReference type="ARBA" id="ARBA00007317"/>
    </source>
</evidence>
<reference evidence="3 4" key="1">
    <citation type="submission" date="2009-08" db="EMBL/GenBank/DDBJ databases">
        <title>The Genome Sequence of Spizellomyces punctatus strain DAOM BR117.</title>
        <authorList>
            <consortium name="The Broad Institute Genome Sequencing Platform"/>
            <person name="Russ C."/>
            <person name="Cuomo C."/>
            <person name="Shea T."/>
            <person name="Young S.K."/>
            <person name="Zeng Q."/>
            <person name="Koehrsen M."/>
            <person name="Haas B."/>
            <person name="Borodovsky M."/>
            <person name="Guigo R."/>
            <person name="Alvarado L."/>
            <person name="Berlin A."/>
            <person name="Bochicchio J."/>
            <person name="Borenstein D."/>
            <person name="Chapman S."/>
            <person name="Chen Z."/>
            <person name="Engels R."/>
            <person name="Freedman E."/>
            <person name="Gellesch M."/>
            <person name="Goldberg J."/>
            <person name="Griggs A."/>
            <person name="Gujja S."/>
            <person name="Heiman D."/>
            <person name="Hepburn T."/>
            <person name="Howarth C."/>
            <person name="Jen D."/>
            <person name="Larson L."/>
            <person name="Lewis B."/>
            <person name="Mehta T."/>
            <person name="Park D."/>
            <person name="Pearson M."/>
            <person name="Roberts A."/>
            <person name="Saif S."/>
            <person name="Shenoy N."/>
            <person name="Sisk P."/>
            <person name="Stolte C."/>
            <person name="Sykes S."/>
            <person name="Thomson T."/>
            <person name="Walk T."/>
            <person name="White J."/>
            <person name="Yandava C."/>
            <person name="Burger G."/>
            <person name="Gray M.W."/>
            <person name="Holland P.W.H."/>
            <person name="King N."/>
            <person name="Lang F.B.F."/>
            <person name="Roger A.J."/>
            <person name="Ruiz-Trillo I."/>
            <person name="Lander E."/>
            <person name="Nusbaum C."/>
        </authorList>
    </citation>
    <scope>NUCLEOTIDE SEQUENCE [LARGE SCALE GENOMIC DNA]</scope>
    <source>
        <strain evidence="3 4">DAOM BR117</strain>
    </source>
</reference>
<protein>
    <recommendedName>
        <fullName evidence="2">Peripheral subunit-binding (PSBD) domain-containing protein</fullName>
    </recommendedName>
</protein>
<proteinExistence type="inferred from homology"/>
<dbReference type="PANTHER" id="PTHR23151">
    <property type="entry name" value="DIHYDROLIPOAMIDE ACETYL/SUCCINYL-TRANSFERASE-RELATED"/>
    <property type="match status" value="1"/>
</dbReference>
<dbReference type="RefSeq" id="XP_016607006.1">
    <property type="nucleotide sequence ID" value="XM_016754130.1"/>
</dbReference>
<dbReference type="Proteomes" id="UP000053201">
    <property type="component" value="Unassembled WGS sequence"/>
</dbReference>
<evidence type="ECO:0000313" key="3">
    <source>
        <dbReference type="EMBL" id="KNC98966.1"/>
    </source>
</evidence>
<dbReference type="FunCoup" id="A0A0L0HD72">
    <property type="interactions" value="18"/>
</dbReference>
<dbReference type="VEuPathDB" id="FungiDB:SPPG_05922"/>
<sequence>MATTVRTVRRFLLESYKPRVLHSARAASTVAGREVFSPAVAFLIDSNHIDIDTVRRLPRTGPRNRLLKGDVLRFLSDPSVLDQAVNAGHTQTSQGGALAEDASLIPPSYYGTDVVVNELVTFVKNFNDARNSKISISDLLTRALYLALQTVPEVNTRWNEQTQAAEPVEPVQILINRLSAFGISRMVLRDPNEIGGVKLGKLFKDEGNTADSTRGLFSIYDAVLSPFTEIEPSLTSRQTALFNISPIRKVHRIQDSTITSKSSDVLDYLAGNFVSRTPQASVKWHPNEQSPSIRSRVRDEIDVLAQPGLSSFYTGYLDGECEPMVNYTLSVDLTVDARAVSEKTAKKFLSVWQTLLKNPKALL</sequence>
<dbReference type="InterPro" id="IPR001078">
    <property type="entry name" value="2-oxoacid_DH_actylTfrase"/>
</dbReference>
<dbReference type="AlphaFoldDB" id="A0A0L0HD72"/>
<dbReference type="Pfam" id="PF00198">
    <property type="entry name" value="2-oxoacid_dh"/>
    <property type="match status" value="1"/>
</dbReference>
<dbReference type="InterPro" id="IPR036625">
    <property type="entry name" value="E3-bd_dom_sf"/>
</dbReference>
<dbReference type="GO" id="GO:0016746">
    <property type="term" value="F:acyltransferase activity"/>
    <property type="evidence" value="ECO:0007669"/>
    <property type="project" value="InterPro"/>
</dbReference>
<dbReference type="Gene3D" id="4.10.320.10">
    <property type="entry name" value="E3-binding domain"/>
    <property type="match status" value="1"/>
</dbReference>
<dbReference type="GeneID" id="27689264"/>
<gene>
    <name evidence="3" type="ORF">SPPG_05922</name>
</gene>
<dbReference type="InterPro" id="IPR045257">
    <property type="entry name" value="E2/Pdx1"/>
</dbReference>
<dbReference type="SUPFAM" id="SSF52777">
    <property type="entry name" value="CoA-dependent acyltransferases"/>
    <property type="match status" value="1"/>
</dbReference>
<evidence type="ECO:0000259" key="2">
    <source>
        <dbReference type="PROSITE" id="PS51826"/>
    </source>
</evidence>
<dbReference type="GO" id="GO:0045254">
    <property type="term" value="C:pyruvate dehydrogenase complex"/>
    <property type="evidence" value="ECO:0007669"/>
    <property type="project" value="InterPro"/>
</dbReference>
<dbReference type="GO" id="GO:0006086">
    <property type="term" value="P:pyruvate decarboxylation to acetyl-CoA"/>
    <property type="evidence" value="ECO:0007669"/>
    <property type="project" value="InterPro"/>
</dbReference>
<dbReference type="InterPro" id="IPR023213">
    <property type="entry name" value="CAT-like_dom_sf"/>
</dbReference>
<dbReference type="OrthoDB" id="202158at2759"/>
<feature type="domain" description="Peripheral subunit-binding (PSBD)" evidence="2">
    <location>
        <begin position="35"/>
        <end position="75"/>
    </location>
</feature>
<accession>A0A0L0HD72</accession>
<comment type="similarity">
    <text evidence="1">Belongs to the 2-oxoacid dehydrogenase family.</text>
</comment>
<dbReference type="InParanoid" id="A0A0L0HD72"/>
<dbReference type="PROSITE" id="PS51826">
    <property type="entry name" value="PSBD"/>
    <property type="match status" value="1"/>
</dbReference>
<dbReference type="STRING" id="645134.A0A0L0HD72"/>
<dbReference type="GO" id="GO:0005739">
    <property type="term" value="C:mitochondrion"/>
    <property type="evidence" value="ECO:0007669"/>
    <property type="project" value="TreeGrafter"/>
</dbReference>